<dbReference type="Pfam" id="PF23559">
    <property type="entry name" value="WHD_DRP"/>
    <property type="match status" value="1"/>
</dbReference>
<feature type="domain" description="Disease resistance N-terminal" evidence="6">
    <location>
        <begin position="48"/>
        <end position="105"/>
    </location>
</feature>
<protein>
    <submittedName>
        <fullName evidence="8">Uncharacterized protein</fullName>
    </submittedName>
</protein>
<accession>A0A3L6QC22</accession>
<dbReference type="Proteomes" id="UP000275267">
    <property type="component" value="Unassembled WGS sequence"/>
</dbReference>
<keyword evidence="4" id="KW-0547">Nucleotide-binding</keyword>
<dbReference type="InterPro" id="IPR044974">
    <property type="entry name" value="Disease_R_plants"/>
</dbReference>
<keyword evidence="3" id="KW-0677">Repeat</keyword>
<dbReference type="InterPro" id="IPR032675">
    <property type="entry name" value="LRR_dom_sf"/>
</dbReference>
<keyword evidence="2" id="KW-0433">Leucine-rich repeat</keyword>
<dbReference type="InterPro" id="IPR041118">
    <property type="entry name" value="Rx_N"/>
</dbReference>
<organism evidence="8 9">
    <name type="scientific">Panicum miliaceum</name>
    <name type="common">Proso millet</name>
    <name type="synonym">Broomcorn millet</name>
    <dbReference type="NCBI Taxonomy" id="4540"/>
    <lineage>
        <taxon>Eukaryota</taxon>
        <taxon>Viridiplantae</taxon>
        <taxon>Streptophyta</taxon>
        <taxon>Embryophyta</taxon>
        <taxon>Tracheophyta</taxon>
        <taxon>Spermatophyta</taxon>
        <taxon>Magnoliopsida</taxon>
        <taxon>Liliopsida</taxon>
        <taxon>Poales</taxon>
        <taxon>Poaceae</taxon>
        <taxon>PACMAD clade</taxon>
        <taxon>Panicoideae</taxon>
        <taxon>Panicodae</taxon>
        <taxon>Paniceae</taxon>
        <taxon>Panicinae</taxon>
        <taxon>Panicum</taxon>
        <taxon>Panicum sect. Panicum</taxon>
    </lineage>
</organism>
<dbReference type="GO" id="GO:0043531">
    <property type="term" value="F:ADP binding"/>
    <property type="evidence" value="ECO:0007669"/>
    <property type="project" value="InterPro"/>
</dbReference>
<proteinExistence type="inferred from homology"/>
<gene>
    <name evidence="8" type="ORF">C2845_PM12G09720</name>
</gene>
<evidence type="ECO:0000256" key="4">
    <source>
        <dbReference type="ARBA" id="ARBA00022741"/>
    </source>
</evidence>
<dbReference type="InterPro" id="IPR042197">
    <property type="entry name" value="Apaf_helical"/>
</dbReference>
<dbReference type="Gene3D" id="1.10.8.430">
    <property type="entry name" value="Helical domain of apoptotic protease-activating factors"/>
    <property type="match status" value="1"/>
</dbReference>
<evidence type="ECO:0000256" key="3">
    <source>
        <dbReference type="ARBA" id="ARBA00022737"/>
    </source>
</evidence>
<keyword evidence="9" id="KW-1185">Reference proteome</keyword>
<evidence type="ECO:0000256" key="5">
    <source>
        <dbReference type="ARBA" id="ARBA00022821"/>
    </source>
</evidence>
<evidence type="ECO:0000256" key="1">
    <source>
        <dbReference type="ARBA" id="ARBA00008894"/>
    </source>
</evidence>
<dbReference type="Gene3D" id="1.20.5.4130">
    <property type="match status" value="1"/>
</dbReference>
<dbReference type="Pfam" id="PF18052">
    <property type="entry name" value="Rx_N"/>
    <property type="match status" value="1"/>
</dbReference>
<dbReference type="EMBL" id="PQIB02000012">
    <property type="protein sequence ID" value="RLM78268.1"/>
    <property type="molecule type" value="Genomic_DNA"/>
</dbReference>
<dbReference type="Gene3D" id="1.10.10.10">
    <property type="entry name" value="Winged helix-like DNA-binding domain superfamily/Winged helix DNA-binding domain"/>
    <property type="match status" value="1"/>
</dbReference>
<evidence type="ECO:0000256" key="2">
    <source>
        <dbReference type="ARBA" id="ARBA00022614"/>
    </source>
</evidence>
<reference evidence="9" key="1">
    <citation type="journal article" date="2019" name="Nat. Commun.">
        <title>The genome of broomcorn millet.</title>
        <authorList>
            <person name="Zou C."/>
            <person name="Miki D."/>
            <person name="Li D."/>
            <person name="Tang Q."/>
            <person name="Xiao L."/>
            <person name="Rajput S."/>
            <person name="Deng P."/>
            <person name="Jia W."/>
            <person name="Huang R."/>
            <person name="Zhang M."/>
            <person name="Sun Y."/>
            <person name="Hu J."/>
            <person name="Fu X."/>
            <person name="Schnable P.S."/>
            <person name="Li F."/>
            <person name="Zhang H."/>
            <person name="Feng B."/>
            <person name="Zhu X."/>
            <person name="Liu R."/>
            <person name="Schnable J.C."/>
            <person name="Zhu J.-K."/>
            <person name="Zhang H."/>
        </authorList>
    </citation>
    <scope>NUCLEOTIDE SEQUENCE [LARGE SCALE GENOMIC DNA]</scope>
</reference>
<dbReference type="STRING" id="4540.A0A3L6QC22"/>
<dbReference type="SUPFAM" id="SSF52540">
    <property type="entry name" value="P-loop containing nucleoside triphosphate hydrolases"/>
    <property type="match status" value="1"/>
</dbReference>
<dbReference type="InterPro" id="IPR027417">
    <property type="entry name" value="P-loop_NTPase"/>
</dbReference>
<comment type="caution">
    <text evidence="8">The sequence shown here is derived from an EMBL/GenBank/DDBJ whole genome shotgun (WGS) entry which is preliminary data.</text>
</comment>
<dbReference type="GO" id="GO:0098542">
    <property type="term" value="P:defense response to other organism"/>
    <property type="evidence" value="ECO:0007669"/>
    <property type="project" value="TreeGrafter"/>
</dbReference>
<dbReference type="PANTHER" id="PTHR23155">
    <property type="entry name" value="DISEASE RESISTANCE PROTEIN RP"/>
    <property type="match status" value="1"/>
</dbReference>
<sequence length="494" mass="56714">MNVSKAIGVINGINEFDNFFQMVRSAVSYMRSQWNGSQEKKLQEGDVLQLQSDLRCLGETLPAMYNLIDLAEWKSHVPCVEQLLPNLKDAVYDAEDLLDEFRYVTQGSFNKVACIQRRLSNLSSQLEKMGSHEATPRLDKSLRPEDGRCWRKFCAPLKLQGSMSLVTTRCAEVADIVGTMDSFALEGLNDDVFWHFFKLCVFGSEDYHIDPQLELIGRSIVPKLKGSPLAAKTIGRLLRKSLKLAHWNDILNSEMWRLRQKENDILPALRLSYMYLPFHLKRCFSFCAVYPKDYNFEKASLAEIWVAEGFVEPQGNIPLQHIGDQYFEDLVNLSFFQKLHGKYVIHDLMHDMAQLVSKEECFIVKNASDIEMVPQNVRHLSILRSGDVKFSNLWSLCKHTKLRTLLCNKSLGSETLHPVMDHWFSGLQHLRVIFCASTKRLPESIGNLKHLRYLEISSGCHFDSFPHHYVASITCRFYMLGNANLEDYPEVSVS</sequence>
<dbReference type="SUPFAM" id="SSF52058">
    <property type="entry name" value="L domain-like"/>
    <property type="match status" value="1"/>
</dbReference>
<keyword evidence="5" id="KW-0611">Plant defense</keyword>
<dbReference type="InterPro" id="IPR036388">
    <property type="entry name" value="WH-like_DNA-bd_sf"/>
</dbReference>
<name>A0A3L6QC22_PANMI</name>
<comment type="similarity">
    <text evidence="1">Belongs to the disease resistance NB-LRR family.</text>
</comment>
<evidence type="ECO:0000313" key="9">
    <source>
        <dbReference type="Proteomes" id="UP000275267"/>
    </source>
</evidence>
<evidence type="ECO:0000313" key="8">
    <source>
        <dbReference type="EMBL" id="RLM78268.1"/>
    </source>
</evidence>
<evidence type="ECO:0000259" key="7">
    <source>
        <dbReference type="Pfam" id="PF23559"/>
    </source>
</evidence>
<evidence type="ECO:0000259" key="6">
    <source>
        <dbReference type="Pfam" id="PF18052"/>
    </source>
</evidence>
<dbReference type="AlphaFoldDB" id="A0A3L6QC22"/>
<feature type="domain" description="Disease resistance protein winged helix" evidence="7">
    <location>
        <begin position="289"/>
        <end position="353"/>
    </location>
</feature>
<dbReference type="PANTHER" id="PTHR23155:SF1237">
    <property type="entry name" value="OS09G0365000 PROTEIN"/>
    <property type="match status" value="1"/>
</dbReference>
<dbReference type="Gene3D" id="3.80.10.10">
    <property type="entry name" value="Ribonuclease Inhibitor"/>
    <property type="match status" value="1"/>
</dbReference>
<dbReference type="OrthoDB" id="686736at2759"/>
<dbReference type="InterPro" id="IPR058922">
    <property type="entry name" value="WHD_DRP"/>
</dbReference>